<gene>
    <name evidence="2" type="ORF">CSSPJE1EN1_LOCUS1263</name>
</gene>
<dbReference type="EMBL" id="OZ020096">
    <property type="protein sequence ID" value="CAK9255785.1"/>
    <property type="molecule type" value="Genomic_DNA"/>
</dbReference>
<sequence length="111" mass="13092">MPKIQYKMQTRQCNEQRTRRRRRRKGKRRNSDEGERTTRGKEDEELPLSLPSGAPSGRRSTMRPPDVSRNPMGGRAYCRRLSREMRSVGLTDWRLTGRLLFLHGYKARYPG</sequence>
<reference evidence="2 3" key="1">
    <citation type="submission" date="2024-02" db="EMBL/GenBank/DDBJ databases">
        <authorList>
            <consortium name="ELIXIR-Norway"/>
            <consortium name="Elixir Norway"/>
        </authorList>
    </citation>
    <scope>NUCLEOTIDE SEQUENCE [LARGE SCALE GENOMIC DNA]</scope>
</reference>
<evidence type="ECO:0000313" key="3">
    <source>
        <dbReference type="Proteomes" id="UP001497444"/>
    </source>
</evidence>
<accession>A0ABP0VMX3</accession>
<evidence type="ECO:0000256" key="1">
    <source>
        <dbReference type="SAM" id="MobiDB-lite"/>
    </source>
</evidence>
<keyword evidence="3" id="KW-1185">Reference proteome</keyword>
<dbReference type="Proteomes" id="UP001497444">
    <property type="component" value="Chromosome 1"/>
</dbReference>
<protein>
    <submittedName>
        <fullName evidence="2">Uncharacterized protein</fullName>
    </submittedName>
</protein>
<name>A0ABP0VMX3_9BRYO</name>
<proteinExistence type="predicted"/>
<feature type="compositionally biased region" description="Basic and acidic residues" evidence="1">
    <location>
        <begin position="29"/>
        <end position="42"/>
    </location>
</feature>
<organism evidence="2 3">
    <name type="scientific">Sphagnum jensenii</name>
    <dbReference type="NCBI Taxonomy" id="128206"/>
    <lineage>
        <taxon>Eukaryota</taxon>
        <taxon>Viridiplantae</taxon>
        <taxon>Streptophyta</taxon>
        <taxon>Embryophyta</taxon>
        <taxon>Bryophyta</taxon>
        <taxon>Sphagnophytina</taxon>
        <taxon>Sphagnopsida</taxon>
        <taxon>Sphagnales</taxon>
        <taxon>Sphagnaceae</taxon>
        <taxon>Sphagnum</taxon>
    </lineage>
</organism>
<evidence type="ECO:0000313" key="2">
    <source>
        <dbReference type="EMBL" id="CAK9255785.1"/>
    </source>
</evidence>
<feature type="compositionally biased region" description="Basic residues" evidence="1">
    <location>
        <begin position="18"/>
        <end position="28"/>
    </location>
</feature>
<feature type="region of interest" description="Disordered" evidence="1">
    <location>
        <begin position="1"/>
        <end position="75"/>
    </location>
</feature>